<evidence type="ECO:0000313" key="2">
    <source>
        <dbReference type="EMBL" id="NGY63131.1"/>
    </source>
</evidence>
<evidence type="ECO:0000313" key="3">
    <source>
        <dbReference type="Proteomes" id="UP000481360"/>
    </source>
</evidence>
<dbReference type="RefSeq" id="WP_166051250.1">
    <property type="nucleotide sequence ID" value="NZ_JAAMPJ010000009.1"/>
</dbReference>
<sequence length="230" mass="25652">MSLSESYPFEPGSLVNMTAAEAVYDRFPAYRMGADWMLQFVAQPHRLMPRPGHVCPRLLPAIRQDVVQLVTVRTAVGDAAEAEEKVPYLGDLFVELFGDGPSFRTASLIGFFPDLDPGRAGDFIDEGHRRLRMSFVRRGLMLGEFHPLSTVASVRNPQFLVMESPVPMFAVRALSVHDRLFLDNDAIPSEDREAYLRSYLRHVGDQLPEGTRGQIEESLVATAKCADGRS</sequence>
<accession>A0A7C9RTN0</accession>
<comment type="caution">
    <text evidence="2">The sequence shown here is derived from an EMBL/GenBank/DDBJ whole genome shotgun (WGS) entry which is preliminary data.</text>
</comment>
<protein>
    <recommendedName>
        <fullName evidence="1">DUF6875 domain-containing protein</fullName>
    </recommendedName>
</protein>
<name>A0A7C9RTN0_9PSEU</name>
<dbReference type="EMBL" id="JAAMPJ010000009">
    <property type="protein sequence ID" value="NGY63131.1"/>
    <property type="molecule type" value="Genomic_DNA"/>
</dbReference>
<proteinExistence type="predicted"/>
<dbReference type="InterPro" id="IPR049240">
    <property type="entry name" value="DUF6875"/>
</dbReference>
<keyword evidence="3" id="KW-1185">Reference proteome</keyword>
<evidence type="ECO:0000259" key="1">
    <source>
        <dbReference type="Pfam" id="PF21780"/>
    </source>
</evidence>
<dbReference type="Pfam" id="PF21780">
    <property type="entry name" value="DUF6875"/>
    <property type="match status" value="1"/>
</dbReference>
<dbReference type="Proteomes" id="UP000481360">
    <property type="component" value="Unassembled WGS sequence"/>
</dbReference>
<gene>
    <name evidence="2" type="ORF">G7043_29855</name>
</gene>
<reference evidence="2 3" key="1">
    <citation type="submission" date="2020-03" db="EMBL/GenBank/DDBJ databases">
        <title>Isolation and identification of active actinomycetes.</title>
        <authorList>
            <person name="Sun X."/>
        </authorList>
    </citation>
    <scope>NUCLEOTIDE SEQUENCE [LARGE SCALE GENOMIC DNA]</scope>
    <source>
        <strain evidence="2 3">NEAU-D13</strain>
    </source>
</reference>
<feature type="domain" description="DUF6875" evidence="1">
    <location>
        <begin position="34"/>
        <end position="211"/>
    </location>
</feature>
<dbReference type="AlphaFoldDB" id="A0A7C9RTN0"/>
<organism evidence="2 3">
    <name type="scientific">Lentzea alba</name>
    <dbReference type="NCBI Taxonomy" id="2714351"/>
    <lineage>
        <taxon>Bacteria</taxon>
        <taxon>Bacillati</taxon>
        <taxon>Actinomycetota</taxon>
        <taxon>Actinomycetes</taxon>
        <taxon>Pseudonocardiales</taxon>
        <taxon>Pseudonocardiaceae</taxon>
        <taxon>Lentzea</taxon>
    </lineage>
</organism>